<feature type="chain" id="PRO_5012970804" description="SGNH hydrolase-type esterase domain-containing protein" evidence="1">
    <location>
        <begin position="20"/>
        <end position="413"/>
    </location>
</feature>
<dbReference type="EMBL" id="PDNA01000126">
    <property type="protein sequence ID" value="PGH11883.1"/>
    <property type="molecule type" value="Genomic_DNA"/>
</dbReference>
<dbReference type="AlphaFoldDB" id="A0A2B7XSY6"/>
<dbReference type="CDD" id="cd01831">
    <property type="entry name" value="Endoglucanase_E_like"/>
    <property type="match status" value="1"/>
</dbReference>
<dbReference type="PANTHER" id="PTHR37834:SF2">
    <property type="entry name" value="ESTERASE, SGNH HYDROLASE-TYPE"/>
    <property type="match status" value="1"/>
</dbReference>
<dbReference type="InterPro" id="IPR052762">
    <property type="entry name" value="PCW_deacetylase/CE"/>
</dbReference>
<dbReference type="GO" id="GO:0052689">
    <property type="term" value="F:carboxylic ester hydrolase activity"/>
    <property type="evidence" value="ECO:0007669"/>
    <property type="project" value="InterPro"/>
</dbReference>
<evidence type="ECO:0000259" key="2">
    <source>
        <dbReference type="Pfam" id="PF13472"/>
    </source>
</evidence>
<organism evidence="3 4">
    <name type="scientific">Polytolypa hystricis (strain UAMH7299)</name>
    <dbReference type="NCBI Taxonomy" id="1447883"/>
    <lineage>
        <taxon>Eukaryota</taxon>
        <taxon>Fungi</taxon>
        <taxon>Dikarya</taxon>
        <taxon>Ascomycota</taxon>
        <taxon>Pezizomycotina</taxon>
        <taxon>Eurotiomycetes</taxon>
        <taxon>Eurotiomycetidae</taxon>
        <taxon>Onygenales</taxon>
        <taxon>Onygenales incertae sedis</taxon>
        <taxon>Polytolypa</taxon>
    </lineage>
</organism>
<comment type="caution">
    <text evidence="3">The sequence shown here is derived from an EMBL/GenBank/DDBJ whole genome shotgun (WGS) entry which is preliminary data.</text>
</comment>
<feature type="domain" description="SGNH hydrolase-type esterase" evidence="2">
    <location>
        <begin position="181"/>
        <end position="370"/>
    </location>
</feature>
<accession>A0A2B7XSY6</accession>
<protein>
    <recommendedName>
        <fullName evidence="2">SGNH hydrolase-type esterase domain-containing protein</fullName>
    </recommendedName>
</protein>
<dbReference type="Pfam" id="PF13472">
    <property type="entry name" value="Lipase_GDSL_2"/>
    <property type="match status" value="1"/>
</dbReference>
<reference evidence="3 4" key="1">
    <citation type="submission" date="2017-10" db="EMBL/GenBank/DDBJ databases">
        <title>Comparative genomics in systemic dimorphic fungi from Ajellomycetaceae.</title>
        <authorList>
            <person name="Munoz J.F."/>
            <person name="Mcewen J.G."/>
            <person name="Clay O.K."/>
            <person name="Cuomo C.A."/>
        </authorList>
    </citation>
    <scope>NUCLEOTIDE SEQUENCE [LARGE SCALE GENOMIC DNA]</scope>
    <source>
        <strain evidence="3 4">UAMH7299</strain>
    </source>
</reference>
<dbReference type="InterPro" id="IPR013830">
    <property type="entry name" value="SGNH_hydro"/>
</dbReference>
<name>A0A2B7XSY6_POLH7</name>
<dbReference type="Proteomes" id="UP000224634">
    <property type="component" value="Unassembled WGS sequence"/>
</dbReference>
<keyword evidence="1" id="KW-0732">Signal</keyword>
<dbReference type="SUPFAM" id="SSF52266">
    <property type="entry name" value="SGNH hydrolase"/>
    <property type="match status" value="1"/>
</dbReference>
<evidence type="ECO:0000256" key="1">
    <source>
        <dbReference type="SAM" id="SignalP"/>
    </source>
</evidence>
<dbReference type="InterPro" id="IPR037461">
    <property type="entry name" value="CtCE2-like_dom"/>
</dbReference>
<sequence length="413" mass="46532">MRLSTLLLPLLSLLTPSLSEILENGQPRLVPYPGGATKLSQPLDTSEWRTYPASAREISYKGRWDDKYISWWSAPGVKFGFRGGNVAVGFGEETSEGVLVAYRVGGQQWRFANVTASATYQFITPETPGMDLLEANATRIFEMRVTNWSYGVQISSVSVDCKASGGALVQLRNKRKMVEIIGDSISAGMYNSYEGLSGWAWGFVEGLGDAEFSITAYPGICLHDQDCWGNPRGQTYQWQRVSDTSWRASQLYGTNPPKWNFKKQQPADLVVINIGTNDFNEANGVTTKQYFESYVKLIGDIHRVWPKAQIIIQSLWHGFHGEGDTFVQDHGFDDEIRRVVNKFRFVHLFNTTGILRHNDIAPQWHPTDVGQIKVASHLLEFVKAKFGWEYGQGDNGGAEVFPQTLYWNDEQNY</sequence>
<feature type="signal peptide" evidence="1">
    <location>
        <begin position="1"/>
        <end position="19"/>
    </location>
</feature>
<dbReference type="Gene3D" id="3.40.50.1110">
    <property type="entry name" value="SGNH hydrolase"/>
    <property type="match status" value="1"/>
</dbReference>
<dbReference type="OrthoDB" id="426133at2759"/>
<keyword evidence="4" id="KW-1185">Reference proteome</keyword>
<proteinExistence type="predicted"/>
<evidence type="ECO:0000313" key="3">
    <source>
        <dbReference type="EMBL" id="PGH11883.1"/>
    </source>
</evidence>
<gene>
    <name evidence="3" type="ORF">AJ80_06948</name>
</gene>
<dbReference type="PANTHER" id="PTHR37834">
    <property type="entry name" value="GDSL-LIKE LIPASE/ACYLHYDROLASE DOMAIN PROTEIN (AFU_ORTHOLOGUE AFUA_2G00620)"/>
    <property type="match status" value="1"/>
</dbReference>
<evidence type="ECO:0000313" key="4">
    <source>
        <dbReference type="Proteomes" id="UP000224634"/>
    </source>
</evidence>
<dbReference type="InterPro" id="IPR036514">
    <property type="entry name" value="SGNH_hydro_sf"/>
</dbReference>